<protein>
    <recommendedName>
        <fullName evidence="3">Flagellar biosynthesis protein FlgJ</fullName>
    </recommendedName>
</protein>
<accession>A0A7W9APZ6</accession>
<dbReference type="Gene3D" id="1.10.530.10">
    <property type="match status" value="1"/>
</dbReference>
<dbReference type="SUPFAM" id="SSF53955">
    <property type="entry name" value="Lysozyme-like"/>
    <property type="match status" value="1"/>
</dbReference>
<sequence>MASSPHSAIAEASRRTGIDFGYLLGQAQIESGMRSGARARTSSATGLYQFIEQSWLGVMKEHGAEHGMGWAADRIQRGGNGRYYVTDPNARQAILGLRTDPRAASLMAAEHAADNKAELEGMLGREATGTDLYMAHFLGIGGAKKFLSQMQANPGRSAAGMFPAAARANSSIFFAEGGRPRSLSEIYDRFAGKLDRGAETAARALPEGMQFAIADTAAPRIPGIDVILGSEAQGGDDAWLETTLANLNVVRGQKPGRVDGVSPYRPTPETARLAYLMLANLGA</sequence>
<evidence type="ECO:0000313" key="1">
    <source>
        <dbReference type="EMBL" id="MBB5698331.1"/>
    </source>
</evidence>
<gene>
    <name evidence="1" type="ORF">FHR19_001676</name>
</gene>
<evidence type="ECO:0000313" key="2">
    <source>
        <dbReference type="Proteomes" id="UP000557739"/>
    </source>
</evidence>
<dbReference type="Proteomes" id="UP000557739">
    <property type="component" value="Unassembled WGS sequence"/>
</dbReference>
<evidence type="ECO:0008006" key="3">
    <source>
        <dbReference type="Google" id="ProtNLM"/>
    </source>
</evidence>
<name>A0A7W9APZ6_9SPHN</name>
<keyword evidence="2" id="KW-1185">Reference proteome</keyword>
<comment type="caution">
    <text evidence="1">The sequence shown here is derived from an EMBL/GenBank/DDBJ whole genome shotgun (WGS) entry which is preliminary data.</text>
</comment>
<dbReference type="RefSeq" id="WP_246359406.1">
    <property type="nucleotide sequence ID" value="NZ_JACIJJ010000002.1"/>
</dbReference>
<organism evidence="1 2">
    <name type="scientific">Sphingomonas yantingensis</name>
    <dbReference type="NCBI Taxonomy" id="1241761"/>
    <lineage>
        <taxon>Bacteria</taxon>
        <taxon>Pseudomonadati</taxon>
        <taxon>Pseudomonadota</taxon>
        <taxon>Alphaproteobacteria</taxon>
        <taxon>Sphingomonadales</taxon>
        <taxon>Sphingomonadaceae</taxon>
        <taxon>Sphingomonas</taxon>
    </lineage>
</organism>
<dbReference type="AlphaFoldDB" id="A0A7W9APZ6"/>
<dbReference type="InterPro" id="IPR023346">
    <property type="entry name" value="Lysozyme-like_dom_sf"/>
</dbReference>
<reference evidence="1 2" key="1">
    <citation type="submission" date="2020-08" db="EMBL/GenBank/DDBJ databases">
        <title>Genomic Encyclopedia of Type Strains, Phase IV (KMG-IV): sequencing the most valuable type-strain genomes for metagenomic binning, comparative biology and taxonomic classification.</title>
        <authorList>
            <person name="Goeker M."/>
        </authorList>
    </citation>
    <scope>NUCLEOTIDE SEQUENCE [LARGE SCALE GENOMIC DNA]</scope>
    <source>
        <strain evidence="1 2">DSM 27244</strain>
    </source>
</reference>
<dbReference type="EMBL" id="JACIJJ010000002">
    <property type="protein sequence ID" value="MBB5698331.1"/>
    <property type="molecule type" value="Genomic_DNA"/>
</dbReference>
<proteinExistence type="predicted"/>